<evidence type="ECO:0000313" key="3">
    <source>
        <dbReference type="Proteomes" id="UP001189429"/>
    </source>
</evidence>
<keyword evidence="3" id="KW-1185">Reference proteome</keyword>
<feature type="compositionally biased region" description="Low complexity" evidence="1">
    <location>
        <begin position="1"/>
        <end position="15"/>
    </location>
</feature>
<protein>
    <recommendedName>
        <fullName evidence="4">PARP</fullName>
    </recommendedName>
</protein>
<evidence type="ECO:0000313" key="2">
    <source>
        <dbReference type="EMBL" id="CAK0835054.1"/>
    </source>
</evidence>
<organism evidence="2 3">
    <name type="scientific">Prorocentrum cordatum</name>
    <dbReference type="NCBI Taxonomy" id="2364126"/>
    <lineage>
        <taxon>Eukaryota</taxon>
        <taxon>Sar</taxon>
        <taxon>Alveolata</taxon>
        <taxon>Dinophyceae</taxon>
        <taxon>Prorocentrales</taxon>
        <taxon>Prorocentraceae</taxon>
        <taxon>Prorocentrum</taxon>
    </lineage>
</organism>
<proteinExistence type="predicted"/>
<reference evidence="2" key="1">
    <citation type="submission" date="2023-10" db="EMBL/GenBank/DDBJ databases">
        <authorList>
            <person name="Chen Y."/>
            <person name="Shah S."/>
            <person name="Dougan E. K."/>
            <person name="Thang M."/>
            <person name="Chan C."/>
        </authorList>
    </citation>
    <scope>NUCLEOTIDE SEQUENCE [LARGE SCALE GENOMIC DNA]</scope>
</reference>
<name>A0ABN9SSL8_9DINO</name>
<feature type="region of interest" description="Disordered" evidence="1">
    <location>
        <begin position="1"/>
        <end position="20"/>
    </location>
</feature>
<dbReference type="Proteomes" id="UP001189429">
    <property type="component" value="Unassembled WGS sequence"/>
</dbReference>
<gene>
    <name evidence="2" type="ORF">PCOR1329_LOCUS32225</name>
</gene>
<evidence type="ECO:0000256" key="1">
    <source>
        <dbReference type="SAM" id="MobiDB-lite"/>
    </source>
</evidence>
<accession>A0ABN9SSL8</accession>
<comment type="caution">
    <text evidence="2">The sequence shown here is derived from an EMBL/GenBank/DDBJ whole genome shotgun (WGS) entry which is preliminary data.</text>
</comment>
<dbReference type="EMBL" id="CAUYUJ010012980">
    <property type="protein sequence ID" value="CAK0835054.1"/>
    <property type="molecule type" value="Genomic_DNA"/>
</dbReference>
<sequence>MGGKKAAATDDGASAPQAKRGKRASSTVAGCACGSCGEKCLPYCSNWAEKELQVDARNNNVMVPIGPVCEGCAVFAALRYIDVAALCKAKQQADEKGKPSPYQKDLSEHKASIMHPHSPTPWGKCEVYKETIGGVYVEEAAAFENKDSFHQTYGVAMEDVKLAGLRRDFPGGKAESGLLRPCGASDATSSAGAPAPKVVRYLSTRIVMRQPLMKQRTFESQSQVTFDNELQRVHDMWGGAFASKYQPRNKGIKTYTDEQVKEAVEEFERKKESQKHQGADAVWPVAAQLADLDADCHDDCDMGETQARIRSPDFWCSVCTVANAFARDPKLTRRMQWARNCVKRLLGAVATTLQAGRLETFLDKTDAAIALMDELAANPSGSESLWKAARALHGMKVECPDHVVVKLTRALACQNMLLVFAKADEDGALLANVSDVVAVANPFRSMGDNVVGGEAHSDSLQEDADVQLVADSPGFDLLSPRVSHLRLGLNERVLECGKVVVNELIPMVAQRGEDALGIMLSLCTSLESTFEAALEDLDMVPEATRDLLDAIRAVIGVVSSTPASHHFAALQTATKEFQDKMEAIRANAMLALYRGDFYKRRAIHVFKHTPDMASAVETMGAAMKAMDRSSGFGPDGVEFTNTFTSSLVQLQRAQQVLTPGATKQWEITLVHSLQRAWESIGTSKGVVLTKIEVENLDRCAESAKDVWPSENVIDDIIIWCASTAQAVAATERDETVSASISVCFDPEFDVQKFVDALKAEKQKKCPKFADDSKVGALLKRGVAAVHVLYQTGDVTQTLLGEAVVLAESVLHPSDLGQGWKAFASCLQLEADIALTFETMQESDLIDAQAADDPAAMIKRLLAQMVEYDRHSCSLPEELHSKKMSDAFGEYKRCTSEIKNARANDALENLTTAMAGNKNRQHGGEDGQSWHSSLADTSTLTDCFDTCAESLFQQPDLYVQAERIQKAVQSYQDACHLVGLPTDADIIKDAGVMVSALGVTRTEALLLRLFNIDGLAQWGPEERDTKTRQIKRECQKFGKWQSVFKPIRDRAAEAMKRK</sequence>
<evidence type="ECO:0008006" key="4">
    <source>
        <dbReference type="Google" id="ProtNLM"/>
    </source>
</evidence>